<evidence type="ECO:0000259" key="4">
    <source>
        <dbReference type="SMART" id="SM00881"/>
    </source>
</evidence>
<keyword evidence="3" id="KW-0067">ATP-binding</keyword>
<dbReference type="GO" id="GO:0043758">
    <property type="term" value="F:acetate-CoA ligase (ADP-forming) activity"/>
    <property type="evidence" value="ECO:0007669"/>
    <property type="project" value="UniProtKB-EC"/>
</dbReference>
<feature type="domain" description="CoA-binding" evidence="4">
    <location>
        <begin position="4"/>
        <end position="98"/>
    </location>
</feature>
<dbReference type="Gene3D" id="3.40.50.720">
    <property type="entry name" value="NAD(P)-binding Rossmann-like Domain"/>
    <property type="match status" value="1"/>
</dbReference>
<protein>
    <submittedName>
        <fullName evidence="5">Acetyl-CoA synthetase (ADP-forming) alpha chain</fullName>
        <ecNumber evidence="5">6.2.1.13</ecNumber>
    </submittedName>
</protein>
<dbReference type="GO" id="GO:0005524">
    <property type="term" value="F:ATP binding"/>
    <property type="evidence" value="ECO:0007669"/>
    <property type="project" value="UniProtKB-KW"/>
</dbReference>
<evidence type="ECO:0000256" key="3">
    <source>
        <dbReference type="ARBA" id="ARBA00022840"/>
    </source>
</evidence>
<dbReference type="Gene3D" id="3.40.50.261">
    <property type="entry name" value="Succinyl-CoA synthetase domains"/>
    <property type="match status" value="2"/>
</dbReference>
<dbReference type="SMART" id="SM00881">
    <property type="entry name" value="CoA_binding"/>
    <property type="match status" value="1"/>
</dbReference>
<dbReference type="InterPro" id="IPR051538">
    <property type="entry name" value="Acyl-CoA_Synth/Transferase"/>
</dbReference>
<reference evidence="5" key="1">
    <citation type="submission" date="2018-06" db="EMBL/GenBank/DDBJ databases">
        <authorList>
            <person name="Zhirakovskaya E."/>
        </authorList>
    </citation>
    <scope>NUCLEOTIDE SEQUENCE</scope>
</reference>
<dbReference type="Pfam" id="PF13380">
    <property type="entry name" value="CoA_binding_2"/>
    <property type="match status" value="1"/>
</dbReference>
<dbReference type="PANTHER" id="PTHR43334:SF2">
    <property type="entry name" value="ACETATE--COA LIGASE [ADP-FORMING]"/>
    <property type="match status" value="1"/>
</dbReference>
<dbReference type="SUPFAM" id="SSF52210">
    <property type="entry name" value="Succinyl-CoA synthetase domains"/>
    <property type="match status" value="2"/>
</dbReference>
<dbReference type="InterPro" id="IPR043938">
    <property type="entry name" value="Ligase_CoA_dom"/>
</dbReference>
<name>A0A3B0V827_9ZZZZ</name>
<dbReference type="PANTHER" id="PTHR43334">
    <property type="entry name" value="ACETATE--COA LIGASE [ADP-FORMING]"/>
    <property type="match status" value="1"/>
</dbReference>
<dbReference type="EC" id="6.2.1.13" evidence="5"/>
<dbReference type="Pfam" id="PF13607">
    <property type="entry name" value="Succ_CoA_lig"/>
    <property type="match status" value="1"/>
</dbReference>
<dbReference type="EMBL" id="UOEZ01000041">
    <property type="protein sequence ID" value="VAW36473.1"/>
    <property type="molecule type" value="Genomic_DNA"/>
</dbReference>
<dbReference type="InterPro" id="IPR016102">
    <property type="entry name" value="Succinyl-CoA_synth-like"/>
</dbReference>
<dbReference type="SUPFAM" id="SSF51735">
    <property type="entry name" value="NAD(P)-binding Rossmann-fold domains"/>
    <property type="match status" value="1"/>
</dbReference>
<keyword evidence="1 5" id="KW-0436">Ligase</keyword>
<dbReference type="AlphaFoldDB" id="A0A3B0V827"/>
<gene>
    <name evidence="5" type="ORF">MNBD_DELTA02-235</name>
</gene>
<dbReference type="InterPro" id="IPR036291">
    <property type="entry name" value="NAD(P)-bd_dom_sf"/>
</dbReference>
<sequence>MDAFFKPASVAVIGASPTVGKLSYIIMESLLSSGYGGDIYPVNPHYDEVEGRRCYPDIASIGKEVDLAVFAVPAPAIAGLLKEAAPFINAAVIVSGGFSETGEAGRKAERELLAIAEKGRVRVIGPNCIGIFDAVSNLDTFFIDRERVKRPGRGHIALLSQSGSFALTAMDVFASEGIGVTRVVSYGNKMDVNESDCLDYLAEDDETRVVVIYIEGVNDGRRFVEAAKRCAARKTVMALKVGREGAGKKAAGSHTGAVAGRYEIYRAAFKEAGIIELSGYEDILDGCMALNKLTPVDGKRIMILTDGGGLGVGIADASSASGFEVAELPRAKVAQLRGVFPDYFAVANPIDLTGSVTDEWFAEALDVALSGDDYDIAIVASLWGPPHLTDNLPALIGEVARKHGKPVLICSPGGGYAREKNVLFEAAGLPVYYTPEGAVRGARIVAGLSLKR</sequence>
<evidence type="ECO:0000256" key="1">
    <source>
        <dbReference type="ARBA" id="ARBA00022598"/>
    </source>
</evidence>
<evidence type="ECO:0000313" key="5">
    <source>
        <dbReference type="EMBL" id="VAW36473.1"/>
    </source>
</evidence>
<organism evidence="5">
    <name type="scientific">hydrothermal vent metagenome</name>
    <dbReference type="NCBI Taxonomy" id="652676"/>
    <lineage>
        <taxon>unclassified sequences</taxon>
        <taxon>metagenomes</taxon>
        <taxon>ecological metagenomes</taxon>
    </lineage>
</organism>
<keyword evidence="2" id="KW-0547">Nucleotide-binding</keyword>
<accession>A0A3B0V827</accession>
<dbReference type="Pfam" id="PF19045">
    <property type="entry name" value="Ligase_CoA_2"/>
    <property type="match status" value="1"/>
</dbReference>
<proteinExistence type="predicted"/>
<dbReference type="InterPro" id="IPR003781">
    <property type="entry name" value="CoA-bd"/>
</dbReference>
<evidence type="ECO:0000256" key="2">
    <source>
        <dbReference type="ARBA" id="ARBA00022741"/>
    </source>
</evidence>
<dbReference type="InterPro" id="IPR032875">
    <property type="entry name" value="Succ_CoA_lig_flav_dom"/>
</dbReference>